<dbReference type="Pfam" id="PF01300">
    <property type="entry name" value="Sua5_yciO_yrdC"/>
    <property type="match status" value="1"/>
</dbReference>
<dbReference type="PROSITE" id="PS51163">
    <property type="entry name" value="YRDC"/>
    <property type="match status" value="1"/>
</dbReference>
<keyword evidence="3 9" id="KW-0808">Transferase</keyword>
<sequence length="190" mass="20710">MKMNPVVDSLAQCVEQLAQSQVIAYPTEAVFGLGCDPDSEEAVMRLLVLKQRPVKKGLILIAADYQQLIPWIADEQLSAEQKARMFSRWPGPVTWVLPARSTTPGWLTGQFTTLAVRVSDHPDVIALCHAFGKPLVSTSANLTGLPPCRHVAEVLAQFGPDFPVLKGETGGRLNPSEIRDVLTGELIRQG</sequence>
<evidence type="ECO:0000313" key="11">
    <source>
        <dbReference type="EMBL" id="UWS33339.1"/>
    </source>
</evidence>
<dbReference type="PANTHER" id="PTHR17490">
    <property type="entry name" value="SUA5"/>
    <property type="match status" value="1"/>
</dbReference>
<evidence type="ECO:0000256" key="8">
    <source>
        <dbReference type="ARBA" id="ARBA00048366"/>
    </source>
</evidence>
<dbReference type="InterPro" id="IPR017945">
    <property type="entry name" value="DHBP_synth_RibB-like_a/b_dom"/>
</dbReference>
<comment type="catalytic activity">
    <reaction evidence="8 9">
        <text>L-threonine + hydrogencarbonate + ATP = L-threonylcarbamoyladenylate + diphosphate + H2O</text>
        <dbReference type="Rhea" id="RHEA:36407"/>
        <dbReference type="ChEBI" id="CHEBI:15377"/>
        <dbReference type="ChEBI" id="CHEBI:17544"/>
        <dbReference type="ChEBI" id="CHEBI:30616"/>
        <dbReference type="ChEBI" id="CHEBI:33019"/>
        <dbReference type="ChEBI" id="CHEBI:57926"/>
        <dbReference type="ChEBI" id="CHEBI:73682"/>
        <dbReference type="EC" id="2.7.7.87"/>
    </reaction>
</comment>
<reference evidence="11" key="1">
    <citation type="submission" date="2022-07" db="EMBL/GenBank/DDBJ databases">
        <title>Genetic diversity of Erwinia pyrifoliae.</title>
        <authorList>
            <person name="Park D.S."/>
            <person name="Ham H."/>
        </authorList>
    </citation>
    <scope>NUCLEOTIDE SEQUENCE</scope>
    <source>
        <strain evidence="11">CP201486</strain>
    </source>
</reference>
<keyword evidence="2 9" id="KW-0963">Cytoplasm</keyword>
<evidence type="ECO:0000256" key="5">
    <source>
        <dbReference type="ARBA" id="ARBA00022695"/>
    </source>
</evidence>
<evidence type="ECO:0000313" key="12">
    <source>
        <dbReference type="Proteomes" id="UP001058553"/>
    </source>
</evidence>
<keyword evidence="4 9" id="KW-0819">tRNA processing</keyword>
<evidence type="ECO:0000256" key="3">
    <source>
        <dbReference type="ARBA" id="ARBA00022679"/>
    </source>
</evidence>
<dbReference type="EMBL" id="CP103445">
    <property type="protein sequence ID" value="UWS33339.1"/>
    <property type="molecule type" value="Genomic_DNA"/>
</dbReference>
<dbReference type="RefSeq" id="WP_014539633.1">
    <property type="nucleotide sequence ID" value="NZ_CP023567.1"/>
</dbReference>
<comment type="function">
    <text evidence="9">Required for the formation of a threonylcarbamoyl group on adenosine at position 37 (t(6)A37) in tRNAs that read codons beginning with adenine. Catalyzes the conversion of L-threonine, HCO(3)(-)/CO(2) and ATP to give threonylcarbamoyl-AMP (TC-AMP) as the acyladenylate intermediate, with the release of diphosphate.</text>
</comment>
<evidence type="ECO:0000256" key="1">
    <source>
        <dbReference type="ARBA" id="ARBA00004496"/>
    </source>
</evidence>
<evidence type="ECO:0000256" key="6">
    <source>
        <dbReference type="ARBA" id="ARBA00022741"/>
    </source>
</evidence>
<evidence type="ECO:0000256" key="2">
    <source>
        <dbReference type="ARBA" id="ARBA00022490"/>
    </source>
</evidence>
<dbReference type="Gene3D" id="3.90.870.10">
    <property type="entry name" value="DHBP synthase"/>
    <property type="match status" value="1"/>
</dbReference>
<dbReference type="PANTHER" id="PTHR17490:SF18">
    <property type="entry name" value="THREONYLCARBAMOYL-AMP SYNTHASE"/>
    <property type="match status" value="1"/>
</dbReference>
<comment type="subcellular location">
    <subcellularLocation>
        <location evidence="1 9">Cytoplasm</location>
    </subcellularLocation>
</comment>
<dbReference type="InterPro" id="IPR023535">
    <property type="entry name" value="TC-AMP_synthase"/>
</dbReference>
<dbReference type="GO" id="GO:0061710">
    <property type="term" value="F:L-threonylcarbamoyladenylate synthase"/>
    <property type="evidence" value="ECO:0007669"/>
    <property type="project" value="UniProtKB-EC"/>
</dbReference>
<dbReference type="SUPFAM" id="SSF55821">
    <property type="entry name" value="YrdC/RibB"/>
    <property type="match status" value="1"/>
</dbReference>
<evidence type="ECO:0000256" key="7">
    <source>
        <dbReference type="ARBA" id="ARBA00022840"/>
    </source>
</evidence>
<proteinExistence type="inferred from homology"/>
<keyword evidence="12" id="KW-1185">Reference proteome</keyword>
<dbReference type="Proteomes" id="UP001058553">
    <property type="component" value="Chromosome"/>
</dbReference>
<keyword evidence="7 9" id="KW-0067">ATP-binding</keyword>
<feature type="domain" description="YrdC-like" evidence="10">
    <location>
        <begin position="7"/>
        <end position="190"/>
    </location>
</feature>
<dbReference type="InterPro" id="IPR050156">
    <property type="entry name" value="TC-AMP_synthase_SUA5"/>
</dbReference>
<keyword evidence="5 9" id="KW-0548">Nucleotidyltransferase</keyword>
<dbReference type="HAMAP" id="MF_01852">
    <property type="entry name" value="TsaC"/>
    <property type="match status" value="1"/>
</dbReference>
<dbReference type="GeneID" id="92235546"/>
<name>A0ABY5X7Q8_ERWPY</name>
<protein>
    <recommendedName>
        <fullName evidence="9">Threonylcarbamoyl-AMP synthase</fullName>
        <shortName evidence="9">TC-AMP synthase</shortName>
        <ecNumber evidence="9">2.7.7.87</ecNumber>
    </recommendedName>
    <alternativeName>
        <fullName evidence="9">L-threonylcarbamoyladenylate synthase</fullName>
    </alternativeName>
    <alternativeName>
        <fullName evidence="9">t(6)A37 threonylcarbamoyladenosine biosynthesis protein TsaC</fullName>
    </alternativeName>
    <alternativeName>
        <fullName evidence="9">tRNA threonylcarbamoyladenosine biosynthesis protein TsaC</fullName>
    </alternativeName>
</protein>
<keyword evidence="6 9" id="KW-0547">Nucleotide-binding</keyword>
<comment type="similarity">
    <text evidence="9">Belongs to the SUA5 family. TsaC subfamily.</text>
</comment>
<dbReference type="EC" id="2.7.7.87" evidence="9"/>
<gene>
    <name evidence="9 11" type="primary">tsaC</name>
    <name evidence="11" type="ORF">NYP84_17495</name>
</gene>
<evidence type="ECO:0000256" key="9">
    <source>
        <dbReference type="HAMAP-Rule" id="MF_01852"/>
    </source>
</evidence>
<organism evidence="11 12">
    <name type="scientific">Erwinia pyrifoliae</name>
    <dbReference type="NCBI Taxonomy" id="79967"/>
    <lineage>
        <taxon>Bacteria</taxon>
        <taxon>Pseudomonadati</taxon>
        <taxon>Pseudomonadota</taxon>
        <taxon>Gammaproteobacteria</taxon>
        <taxon>Enterobacterales</taxon>
        <taxon>Erwiniaceae</taxon>
        <taxon>Erwinia</taxon>
    </lineage>
</organism>
<accession>A0ABY5X7Q8</accession>
<dbReference type="InterPro" id="IPR006070">
    <property type="entry name" value="Sua5-like_dom"/>
</dbReference>
<evidence type="ECO:0000259" key="10">
    <source>
        <dbReference type="PROSITE" id="PS51163"/>
    </source>
</evidence>
<dbReference type="NCBIfam" id="NF007919">
    <property type="entry name" value="PRK10634.1"/>
    <property type="match status" value="1"/>
</dbReference>
<evidence type="ECO:0000256" key="4">
    <source>
        <dbReference type="ARBA" id="ARBA00022694"/>
    </source>
</evidence>